<proteinExistence type="predicted"/>
<dbReference type="CDD" id="cd16329">
    <property type="entry name" value="LolA_like"/>
    <property type="match status" value="1"/>
</dbReference>
<name>E4U8I4_OCEP5</name>
<dbReference type="Gene3D" id="2.50.20.10">
    <property type="entry name" value="Lipoprotein localisation LolA/LolB/LppX"/>
    <property type="match status" value="1"/>
</dbReference>
<protein>
    <recommendedName>
        <fullName evidence="2">Uncharacterized protein TP-0789 domain-containing protein</fullName>
    </recommendedName>
</protein>
<evidence type="ECO:0000313" key="4">
    <source>
        <dbReference type="Proteomes" id="UP000008722"/>
    </source>
</evidence>
<dbReference type="eggNOG" id="COG2834">
    <property type="taxonomic scope" value="Bacteria"/>
</dbReference>
<feature type="domain" description="Uncharacterized protein TP-0789" evidence="2">
    <location>
        <begin position="70"/>
        <end position="248"/>
    </location>
</feature>
<sequence length="252" mass="28567" precursor="true">MGLNRKTIRLVTSGLLLLAAPALAQSPDPKALLHEAVNQLRGPAMVATYTLAVERPGRSKRYVLRVYTDGDRRALIQVIEPKREAGQAFLMLGEDIWIYNPRLGRVLRLPPSGRNDRFLGSDVSYADLSGRDLEDYYEVRLEPAAEADRLTLVLTPKPRAPTPWGRVVLQIEAATKLPRRIVYYDQRGQPVKEIEMRKVARIAEGRYLVTDTLVIDRVREGYRTVFEVSDWRIGTVPDRCFAPTALKRGCER</sequence>
<keyword evidence="4" id="KW-1185">Reference proteome</keyword>
<dbReference type="Pfam" id="PF17131">
    <property type="entry name" value="LolA_like"/>
    <property type="match status" value="1"/>
</dbReference>
<feature type="signal peptide" evidence="1">
    <location>
        <begin position="1"/>
        <end position="24"/>
    </location>
</feature>
<dbReference type="KEGG" id="opr:Ocepr_1207"/>
<reference evidence="3 4" key="2">
    <citation type="journal article" date="2011" name="Stand. Genomic Sci.">
        <title>Complete genome sequence of Oceanithermus profundus type strain (506).</title>
        <authorList>
            <person name="Pati A."/>
            <person name="Zhang X."/>
            <person name="Lapidus A."/>
            <person name="Nolan M."/>
            <person name="Lucas S."/>
            <person name="Del Rio T.G."/>
            <person name="Tice H."/>
            <person name="Cheng J.F."/>
            <person name="Tapia R."/>
            <person name="Han C."/>
            <person name="Goodwin L."/>
            <person name="Pitluck S."/>
            <person name="Liolios K."/>
            <person name="Pagani I."/>
            <person name="Ivanova N."/>
            <person name="Mavromatis K."/>
            <person name="Chen A."/>
            <person name="Palaniappan K."/>
            <person name="Hauser L."/>
            <person name="Jeffries C.D."/>
            <person name="Brambilla E.M."/>
            <person name="Rohl A."/>
            <person name="Mwirichia R."/>
            <person name="Rohde M."/>
            <person name="Tindall B.J."/>
            <person name="Sikorski J."/>
            <person name="Wirth R."/>
            <person name="Goker M."/>
            <person name="Woyke T."/>
            <person name="Detter J.C."/>
            <person name="Bristow J."/>
            <person name="Eisen J.A."/>
            <person name="Markowitz V."/>
            <person name="Hugenholtz P."/>
            <person name="Kyrpides N.C."/>
            <person name="Klenk H.P."/>
            <person name="Land M."/>
        </authorList>
    </citation>
    <scope>NUCLEOTIDE SEQUENCE [LARGE SCALE GENOMIC DNA]</scope>
    <source>
        <strain evidence="4">DSM 14977 / NBRC 100410 / VKM B-2274 / 506</strain>
    </source>
</reference>
<gene>
    <name evidence="3" type="ordered locus">Ocepr_1207</name>
</gene>
<dbReference type="AlphaFoldDB" id="E4U8I4"/>
<organism evidence="3 4">
    <name type="scientific">Oceanithermus profundus (strain DSM 14977 / NBRC 100410 / VKM B-2274 / 506)</name>
    <dbReference type="NCBI Taxonomy" id="670487"/>
    <lineage>
        <taxon>Bacteria</taxon>
        <taxon>Thermotogati</taxon>
        <taxon>Deinococcota</taxon>
        <taxon>Deinococci</taxon>
        <taxon>Thermales</taxon>
        <taxon>Thermaceae</taxon>
        <taxon>Oceanithermus</taxon>
    </lineage>
</organism>
<dbReference type="OrthoDB" id="9803781at2"/>
<evidence type="ECO:0000259" key="2">
    <source>
        <dbReference type="Pfam" id="PF17131"/>
    </source>
</evidence>
<dbReference type="Proteomes" id="UP000008722">
    <property type="component" value="Chromosome"/>
</dbReference>
<evidence type="ECO:0000256" key="1">
    <source>
        <dbReference type="SAM" id="SignalP"/>
    </source>
</evidence>
<dbReference type="STRING" id="670487.Ocepr_1207"/>
<dbReference type="InterPro" id="IPR033399">
    <property type="entry name" value="TP_0789-like"/>
</dbReference>
<dbReference type="SUPFAM" id="SSF89392">
    <property type="entry name" value="Prokaryotic lipoproteins and lipoprotein localization factors"/>
    <property type="match status" value="1"/>
</dbReference>
<dbReference type="RefSeq" id="WP_013457834.1">
    <property type="nucleotide sequence ID" value="NC_014761.1"/>
</dbReference>
<evidence type="ECO:0000313" key="3">
    <source>
        <dbReference type="EMBL" id="ADR36664.1"/>
    </source>
</evidence>
<dbReference type="HOGENOM" id="CLU_074356_2_0_0"/>
<accession>E4U8I4</accession>
<dbReference type="EMBL" id="CP002361">
    <property type="protein sequence ID" value="ADR36664.1"/>
    <property type="molecule type" value="Genomic_DNA"/>
</dbReference>
<keyword evidence="1" id="KW-0732">Signal</keyword>
<reference evidence="4" key="1">
    <citation type="submission" date="2010-11" db="EMBL/GenBank/DDBJ databases">
        <title>The complete sequence of chromosome of Oceanithermus profundus DSM 14977.</title>
        <authorList>
            <consortium name="US DOE Joint Genome Institute (JGI-PGF)"/>
            <person name="Lucas S."/>
            <person name="Copeland A."/>
            <person name="Lapidus A."/>
            <person name="Bruce D."/>
            <person name="Goodwin L."/>
            <person name="Pitluck S."/>
            <person name="Kyrpides N."/>
            <person name="Mavromatis K."/>
            <person name="Pagani I."/>
            <person name="Ivanova N."/>
            <person name="Zhang X."/>
            <person name="Brettin T."/>
            <person name="Detter J.C."/>
            <person name="Tapia R."/>
            <person name="Han C."/>
            <person name="Land M."/>
            <person name="Hauser L."/>
            <person name="Markowitz V."/>
            <person name="Cheng J.-F."/>
            <person name="Hugenholtz P."/>
            <person name="Woyke T."/>
            <person name="Wu D."/>
            <person name="Tindall B."/>
            <person name="Faehnrich R."/>
            <person name="Brambilla E."/>
            <person name="Klenk H.-P."/>
            <person name="Eisen J.A."/>
        </authorList>
    </citation>
    <scope>NUCLEOTIDE SEQUENCE [LARGE SCALE GENOMIC DNA]</scope>
    <source>
        <strain evidence="4">DSM 14977 / NBRC 100410 / VKM B-2274 / 506</strain>
    </source>
</reference>
<feature type="chain" id="PRO_5003188668" description="Uncharacterized protein TP-0789 domain-containing protein" evidence="1">
    <location>
        <begin position="25"/>
        <end position="252"/>
    </location>
</feature>
<dbReference type="InterPro" id="IPR029046">
    <property type="entry name" value="LolA/LolB/LppX"/>
</dbReference>